<keyword evidence="5" id="KW-1185">Reference proteome</keyword>
<dbReference type="PANTHER" id="PTHR36925:SF1">
    <property type="entry name" value="COBALT-PRECORRIN-6A REDUCTASE"/>
    <property type="match status" value="1"/>
</dbReference>
<keyword evidence="2" id="KW-0169">Cobalamin biosynthesis</keyword>
<dbReference type="NCBIfam" id="NF005970">
    <property type="entry name" value="PRK08057.1-4"/>
    <property type="match status" value="1"/>
</dbReference>
<dbReference type="RefSeq" id="WP_069980701.1">
    <property type="nucleotide sequence ID" value="NZ_CP017269.1"/>
</dbReference>
<dbReference type="OrthoDB" id="9780707at2"/>
<dbReference type="EMBL" id="CP017269">
    <property type="protein sequence ID" value="AOT72392.1"/>
    <property type="molecule type" value="Genomic_DNA"/>
</dbReference>
<dbReference type="AlphaFoldDB" id="A0A1D8GNF1"/>
<organism evidence="4 5">
    <name type="scientific">Geosporobacter ferrireducens</name>
    <dbReference type="NCBI Taxonomy" id="1424294"/>
    <lineage>
        <taxon>Bacteria</taxon>
        <taxon>Bacillati</taxon>
        <taxon>Bacillota</taxon>
        <taxon>Clostridia</taxon>
        <taxon>Peptostreptococcales</taxon>
        <taxon>Thermotaleaceae</taxon>
        <taxon>Geosporobacter</taxon>
    </lineage>
</organism>
<comment type="pathway">
    <text evidence="1">Cofactor biosynthesis; adenosylcobalamin biosynthesis.</text>
</comment>
<protein>
    <submittedName>
        <fullName evidence="4">Precorrin-6x reductase</fullName>
    </submittedName>
</protein>
<dbReference type="NCBIfam" id="TIGR00715">
    <property type="entry name" value="precor6x_red"/>
    <property type="match status" value="1"/>
</dbReference>
<dbReference type="GO" id="GO:0009236">
    <property type="term" value="P:cobalamin biosynthetic process"/>
    <property type="evidence" value="ECO:0007669"/>
    <property type="project" value="UniProtKB-UniPathway"/>
</dbReference>
<evidence type="ECO:0000256" key="2">
    <source>
        <dbReference type="ARBA" id="ARBA00022573"/>
    </source>
</evidence>
<dbReference type="GO" id="GO:0016994">
    <property type="term" value="F:precorrin-6A reductase activity"/>
    <property type="evidence" value="ECO:0007669"/>
    <property type="project" value="InterPro"/>
</dbReference>
<dbReference type="PANTHER" id="PTHR36925">
    <property type="entry name" value="COBALT-PRECORRIN-6A REDUCTASE"/>
    <property type="match status" value="1"/>
</dbReference>
<name>A0A1D8GNF1_9FIRM</name>
<dbReference type="Pfam" id="PF02571">
    <property type="entry name" value="CbiJ"/>
    <property type="match status" value="1"/>
</dbReference>
<sequence length="261" mass="29137">MIMLLGGTKDAREIIALISEKRYPLLVTTATEYGGSLIPDNSGCDVLIKRMTVQDMETIIQEKAIRIVVDATHPYAVDVSKNAMLASRNRNIPYLRYQRNESAYEKYNDMLVTVDSMEAAAKYLTTAEGNILLTTGSKSLDIFTRKLSKQRLYPRVLPTAEVLKKCEALGLNVGNIIAMQGPFPKNMNIEIIKMYDIDILVTKDSGDIGGTLNKLEAAKQCGCKVILVKRPAVDYQNIFESKEDLICKVSEFYEKVLSDHG</sequence>
<reference evidence="4 5" key="1">
    <citation type="submission" date="2016-09" db="EMBL/GenBank/DDBJ databases">
        <title>Genomic analysis reveals versatility of anaerobic energy metabolism of Geosporobacter ferrireducens IRF9 of phylum Firmicutes.</title>
        <authorList>
            <person name="Kim S.-J."/>
        </authorList>
    </citation>
    <scope>NUCLEOTIDE SEQUENCE [LARGE SCALE GENOMIC DNA]</scope>
    <source>
        <strain evidence="4 5">IRF9</strain>
    </source>
</reference>
<evidence type="ECO:0000313" key="4">
    <source>
        <dbReference type="EMBL" id="AOT72392.1"/>
    </source>
</evidence>
<keyword evidence="3" id="KW-0560">Oxidoreductase</keyword>
<evidence type="ECO:0000256" key="1">
    <source>
        <dbReference type="ARBA" id="ARBA00004953"/>
    </source>
</evidence>
<evidence type="ECO:0000313" key="5">
    <source>
        <dbReference type="Proteomes" id="UP000095743"/>
    </source>
</evidence>
<dbReference type="Proteomes" id="UP000095743">
    <property type="component" value="Chromosome"/>
</dbReference>
<evidence type="ECO:0000256" key="3">
    <source>
        <dbReference type="ARBA" id="ARBA00023002"/>
    </source>
</evidence>
<accession>A0A1D8GNF1</accession>
<gene>
    <name evidence="4" type="ORF">Gferi_24275</name>
</gene>
<dbReference type="UniPathway" id="UPA00148"/>
<dbReference type="STRING" id="1424294.Gferi_24275"/>
<dbReference type="InterPro" id="IPR003723">
    <property type="entry name" value="Precorrin-6x_reduct"/>
</dbReference>
<dbReference type="PROSITE" id="PS51014">
    <property type="entry name" value="COBK_CBIJ"/>
    <property type="match status" value="1"/>
</dbReference>
<dbReference type="KEGG" id="gfe:Gferi_24275"/>
<proteinExistence type="predicted"/>